<dbReference type="Proteomes" id="UP000037510">
    <property type="component" value="Unassembled WGS sequence"/>
</dbReference>
<dbReference type="Gene3D" id="3.90.25.10">
    <property type="entry name" value="UDP-galactose 4-epimerase, domain 1"/>
    <property type="match status" value="2"/>
</dbReference>
<dbReference type="Pfam" id="PF01370">
    <property type="entry name" value="Epimerase"/>
    <property type="match status" value="1"/>
</dbReference>
<evidence type="ECO:0000313" key="3">
    <source>
        <dbReference type="Proteomes" id="UP000037510"/>
    </source>
</evidence>
<dbReference type="EMBL" id="JTDY01001372">
    <property type="protein sequence ID" value="KOB74044.1"/>
    <property type="molecule type" value="Genomic_DNA"/>
</dbReference>
<dbReference type="SUPFAM" id="SSF51735">
    <property type="entry name" value="NAD(P)-binding Rossmann-fold domains"/>
    <property type="match status" value="1"/>
</dbReference>
<keyword evidence="3" id="KW-1185">Reference proteome</keyword>
<dbReference type="InterPro" id="IPR036291">
    <property type="entry name" value="NAD(P)-bd_dom_sf"/>
</dbReference>
<evidence type="ECO:0000259" key="1">
    <source>
        <dbReference type="Pfam" id="PF01370"/>
    </source>
</evidence>
<dbReference type="PANTHER" id="PTHR43238">
    <property type="entry name" value="GDP-L-FUCOSE SYNTHASE"/>
    <property type="match status" value="1"/>
</dbReference>
<organism evidence="2 3">
    <name type="scientific">Operophtera brumata</name>
    <name type="common">Winter moth</name>
    <name type="synonym">Phalaena brumata</name>
    <dbReference type="NCBI Taxonomy" id="104452"/>
    <lineage>
        <taxon>Eukaryota</taxon>
        <taxon>Metazoa</taxon>
        <taxon>Ecdysozoa</taxon>
        <taxon>Arthropoda</taxon>
        <taxon>Hexapoda</taxon>
        <taxon>Insecta</taxon>
        <taxon>Pterygota</taxon>
        <taxon>Neoptera</taxon>
        <taxon>Endopterygota</taxon>
        <taxon>Lepidoptera</taxon>
        <taxon>Glossata</taxon>
        <taxon>Ditrysia</taxon>
        <taxon>Geometroidea</taxon>
        <taxon>Geometridae</taxon>
        <taxon>Larentiinae</taxon>
        <taxon>Operophtera</taxon>
    </lineage>
</organism>
<dbReference type="STRING" id="104452.A0A0L7LF85"/>
<name>A0A0L7LF85_OPEBR</name>
<evidence type="ECO:0000313" key="2">
    <source>
        <dbReference type="EMBL" id="KOB74044.1"/>
    </source>
</evidence>
<gene>
    <name evidence="2" type="ORF">OBRU01_09679</name>
</gene>
<reference evidence="2 3" key="1">
    <citation type="journal article" date="2015" name="Genome Biol. Evol.">
        <title>The genome of winter moth (Operophtera brumata) provides a genomic perspective on sexual dimorphism and phenology.</title>
        <authorList>
            <person name="Derks M.F."/>
            <person name="Smit S."/>
            <person name="Salis L."/>
            <person name="Schijlen E."/>
            <person name="Bossers A."/>
            <person name="Mateman C."/>
            <person name="Pijl A.S."/>
            <person name="de Ridder D."/>
            <person name="Groenen M.A."/>
            <person name="Visser M.E."/>
            <person name="Megens H.J."/>
        </authorList>
    </citation>
    <scope>NUCLEOTIDE SEQUENCE [LARGE SCALE GENOMIC DNA]</scope>
    <source>
        <strain evidence="2">WM2013NL</strain>
        <tissue evidence="2">Head and thorax</tissue>
    </source>
</reference>
<protein>
    <submittedName>
        <fullName evidence="2">Putative nad dependent epimerase/dehydratase</fullName>
    </submittedName>
</protein>
<sequence>MAINDNVLNASFRYNVKKVISCLSTCIYPDTTTYPIDETMIHNGPPHTSNYGSCNRGYNESRGGLFTSVILCNVFGPHDNFDASASHVIPALIRRMDDEIQKEVTIKQAAEQIARALGYSGRIVYDTSKPDGQLKKTASNRKLRALCKDFQFTPFESAIADTVH</sequence>
<feature type="domain" description="NAD-dependent epimerase/dehydratase" evidence="1">
    <location>
        <begin position="2"/>
        <end position="107"/>
    </location>
</feature>
<feature type="non-terminal residue" evidence="2">
    <location>
        <position position="164"/>
    </location>
</feature>
<dbReference type="InterPro" id="IPR001509">
    <property type="entry name" value="Epimerase_deHydtase"/>
</dbReference>
<dbReference type="AlphaFoldDB" id="A0A0L7LF85"/>
<proteinExistence type="predicted"/>
<dbReference type="PANTHER" id="PTHR43238:SF1">
    <property type="entry name" value="GDP-L-FUCOSE SYNTHASE"/>
    <property type="match status" value="1"/>
</dbReference>
<dbReference type="GO" id="GO:0050577">
    <property type="term" value="F:GDP-L-fucose synthase activity"/>
    <property type="evidence" value="ECO:0007669"/>
    <property type="project" value="TreeGrafter"/>
</dbReference>
<accession>A0A0L7LF85</accession>
<dbReference type="Gene3D" id="3.40.50.720">
    <property type="entry name" value="NAD(P)-binding Rossmann-like Domain"/>
    <property type="match status" value="2"/>
</dbReference>
<comment type="caution">
    <text evidence="2">The sequence shown here is derived from an EMBL/GenBank/DDBJ whole genome shotgun (WGS) entry which is preliminary data.</text>
</comment>